<keyword evidence="1" id="KW-0732">Signal</keyword>
<dbReference type="PANTHER" id="PTHR45656">
    <property type="entry name" value="PROTEIN CBR-CLEC-78"/>
    <property type="match status" value="1"/>
</dbReference>
<evidence type="ECO:0000256" key="2">
    <source>
        <dbReference type="ARBA" id="ARBA00022737"/>
    </source>
</evidence>
<evidence type="ECO:0000256" key="4">
    <source>
        <dbReference type="PROSITE-ProRule" id="PRU00302"/>
    </source>
</evidence>
<dbReference type="InterPro" id="IPR035976">
    <property type="entry name" value="Sushi/SCR/CCP_sf"/>
</dbReference>
<dbReference type="Gene3D" id="2.10.70.10">
    <property type="entry name" value="Complement Module, domain 1"/>
    <property type="match status" value="1"/>
</dbReference>
<sequence length="101" mass="11122">RVCGQDEVWRPDAPSCERVSCGDLSLTTIDNGSVIYTSNNYEDIVSYTCNTGYTLKGEEKRQCLSEGQWDGVEPTCEIISCGHPGILFNGQVLTGKYTFNS</sequence>
<dbReference type="AlphaFoldDB" id="A0A0B6XWG7"/>
<evidence type="ECO:0000256" key="3">
    <source>
        <dbReference type="ARBA" id="ARBA00023157"/>
    </source>
</evidence>
<accession>A0A0B6XWG7</accession>
<gene>
    <name evidence="6" type="primary">ORF3463</name>
</gene>
<keyword evidence="3 4" id="KW-1015">Disulfide bond</keyword>
<dbReference type="CDD" id="cd00033">
    <property type="entry name" value="CCP"/>
    <property type="match status" value="1"/>
</dbReference>
<dbReference type="SUPFAM" id="SSF57535">
    <property type="entry name" value="Complement control module/SCR domain"/>
    <property type="match status" value="1"/>
</dbReference>
<name>A0A0B6XWG7_9EUPU</name>
<feature type="domain" description="Sushi" evidence="5">
    <location>
        <begin position="19"/>
        <end position="78"/>
    </location>
</feature>
<dbReference type="EMBL" id="HACG01001379">
    <property type="protein sequence ID" value="CEK48244.1"/>
    <property type="molecule type" value="Transcribed_RNA"/>
</dbReference>
<dbReference type="Pfam" id="PF00084">
    <property type="entry name" value="Sushi"/>
    <property type="match status" value="1"/>
</dbReference>
<organism evidence="6">
    <name type="scientific">Arion vulgaris</name>
    <dbReference type="NCBI Taxonomy" id="1028688"/>
    <lineage>
        <taxon>Eukaryota</taxon>
        <taxon>Metazoa</taxon>
        <taxon>Spiralia</taxon>
        <taxon>Lophotrochozoa</taxon>
        <taxon>Mollusca</taxon>
        <taxon>Gastropoda</taxon>
        <taxon>Heterobranchia</taxon>
        <taxon>Euthyneura</taxon>
        <taxon>Panpulmonata</taxon>
        <taxon>Eupulmonata</taxon>
        <taxon>Stylommatophora</taxon>
        <taxon>Helicina</taxon>
        <taxon>Arionoidea</taxon>
        <taxon>Arionidae</taxon>
        <taxon>Arion</taxon>
    </lineage>
</organism>
<evidence type="ECO:0000259" key="5">
    <source>
        <dbReference type="PROSITE" id="PS50923"/>
    </source>
</evidence>
<keyword evidence="4" id="KW-0768">Sushi</keyword>
<dbReference type="PROSITE" id="PS50923">
    <property type="entry name" value="SUSHI"/>
    <property type="match status" value="1"/>
</dbReference>
<keyword evidence="2" id="KW-0677">Repeat</keyword>
<comment type="caution">
    <text evidence="4">Lacks conserved residue(s) required for the propagation of feature annotation.</text>
</comment>
<feature type="disulfide bond" evidence="4">
    <location>
        <begin position="49"/>
        <end position="76"/>
    </location>
</feature>
<proteinExistence type="predicted"/>
<reference evidence="6" key="1">
    <citation type="submission" date="2014-12" db="EMBL/GenBank/DDBJ databases">
        <title>Insight into the proteome of Arion vulgaris.</title>
        <authorList>
            <person name="Aradska J."/>
            <person name="Bulat T."/>
            <person name="Smidak R."/>
            <person name="Sarate P."/>
            <person name="Gangsoo J."/>
            <person name="Sialana F."/>
            <person name="Bilban M."/>
            <person name="Lubec G."/>
        </authorList>
    </citation>
    <scope>NUCLEOTIDE SEQUENCE</scope>
    <source>
        <tissue evidence="6">Skin</tissue>
    </source>
</reference>
<dbReference type="SMART" id="SM00032">
    <property type="entry name" value="CCP"/>
    <property type="match status" value="1"/>
</dbReference>
<evidence type="ECO:0000256" key="1">
    <source>
        <dbReference type="ARBA" id="ARBA00022729"/>
    </source>
</evidence>
<dbReference type="InterPro" id="IPR051277">
    <property type="entry name" value="SEZ6_CSMD_C4BPB_Regulators"/>
</dbReference>
<dbReference type="InterPro" id="IPR000436">
    <property type="entry name" value="Sushi_SCR_CCP_dom"/>
</dbReference>
<feature type="non-terminal residue" evidence="6">
    <location>
        <position position="101"/>
    </location>
</feature>
<evidence type="ECO:0000313" key="6">
    <source>
        <dbReference type="EMBL" id="CEK48244.1"/>
    </source>
</evidence>
<dbReference type="PANTHER" id="PTHR45656:SF4">
    <property type="entry name" value="PROTEIN CBR-CLEC-78"/>
    <property type="match status" value="1"/>
</dbReference>
<feature type="non-terminal residue" evidence="6">
    <location>
        <position position="1"/>
    </location>
</feature>
<protein>
    <recommendedName>
        <fullName evidence="5">Sushi domain-containing protein</fullName>
    </recommendedName>
</protein>